<dbReference type="Proteomes" id="UP000294498">
    <property type="component" value="Unassembled WGS sequence"/>
</dbReference>
<evidence type="ECO:0000256" key="1">
    <source>
        <dbReference type="SAM" id="Coils"/>
    </source>
</evidence>
<accession>A0A4R8DW97</accession>
<keyword evidence="1" id="KW-0175">Coiled coil</keyword>
<evidence type="ECO:0000313" key="3">
    <source>
        <dbReference type="EMBL" id="TDX01491.1"/>
    </source>
</evidence>
<dbReference type="RefSeq" id="WP_133994071.1">
    <property type="nucleotide sequence ID" value="NZ_SODV01000001.1"/>
</dbReference>
<comment type="caution">
    <text evidence="3">The sequence shown here is derived from an EMBL/GenBank/DDBJ whole genome shotgun (WGS) entry which is preliminary data.</text>
</comment>
<keyword evidence="4" id="KW-1185">Reference proteome</keyword>
<feature type="transmembrane region" description="Helical" evidence="2">
    <location>
        <begin position="202"/>
        <end position="220"/>
    </location>
</feature>
<dbReference type="EMBL" id="SODV01000001">
    <property type="protein sequence ID" value="TDX01491.1"/>
    <property type="molecule type" value="Genomic_DNA"/>
</dbReference>
<proteinExistence type="predicted"/>
<evidence type="ECO:0000256" key="2">
    <source>
        <dbReference type="SAM" id="Phobius"/>
    </source>
</evidence>
<sequence>MFTLLNKYPKITLLCAGLLIGFYMCVLFNGCGPRPVIAKSGDIQKVAEEKKQQAITEASYQERIDSLGTVSKHLKDDLQATQTALNRAKAKNAVLQTQIYALLDKPVGGMPSDTATRLADCDSLNARVRDLVVGDSTKDSLYDQVTADLQEQVLVKDSTLQVQRAEYQSLKVAFDQSLANDKALQDQTRALTKMLQRQKFKATAKTVGLMIAAALVAHLFTR</sequence>
<protein>
    <submittedName>
        <fullName evidence="3">Uncharacterized protein</fullName>
    </submittedName>
</protein>
<feature type="coiled-coil region" evidence="1">
    <location>
        <begin position="71"/>
        <end position="98"/>
    </location>
</feature>
<keyword evidence="2" id="KW-1133">Transmembrane helix</keyword>
<dbReference type="AlphaFoldDB" id="A0A4R8DW97"/>
<evidence type="ECO:0000313" key="4">
    <source>
        <dbReference type="Proteomes" id="UP000294498"/>
    </source>
</evidence>
<keyword evidence="2" id="KW-0812">Transmembrane</keyword>
<reference evidence="3 4" key="1">
    <citation type="submission" date="2019-03" db="EMBL/GenBank/DDBJ databases">
        <title>Genomic Encyclopedia of Type Strains, Phase IV (KMG-IV): sequencing the most valuable type-strain genomes for metagenomic binning, comparative biology and taxonomic classification.</title>
        <authorList>
            <person name="Goeker M."/>
        </authorList>
    </citation>
    <scope>NUCLEOTIDE SEQUENCE [LARGE SCALE GENOMIC DNA]</scope>
    <source>
        <strain evidence="3 4">DSM 100059</strain>
    </source>
</reference>
<feature type="transmembrane region" description="Helical" evidence="2">
    <location>
        <begin position="12"/>
        <end position="31"/>
    </location>
</feature>
<organism evidence="3 4">
    <name type="scientific">Dinghuibacter silviterrae</name>
    <dbReference type="NCBI Taxonomy" id="1539049"/>
    <lineage>
        <taxon>Bacteria</taxon>
        <taxon>Pseudomonadati</taxon>
        <taxon>Bacteroidota</taxon>
        <taxon>Chitinophagia</taxon>
        <taxon>Chitinophagales</taxon>
        <taxon>Chitinophagaceae</taxon>
        <taxon>Dinghuibacter</taxon>
    </lineage>
</organism>
<keyword evidence="2" id="KW-0472">Membrane</keyword>
<name>A0A4R8DW97_9BACT</name>
<gene>
    <name evidence="3" type="ORF">EDB95_2527</name>
</gene>